<dbReference type="InterPro" id="IPR046535">
    <property type="entry name" value="DUF6600"/>
</dbReference>
<evidence type="ECO:0000313" key="3">
    <source>
        <dbReference type="Proteomes" id="UP001596163"/>
    </source>
</evidence>
<dbReference type="EMBL" id="JBHSKS010000009">
    <property type="protein sequence ID" value="MFC5192487.1"/>
    <property type="molecule type" value="Genomic_DNA"/>
</dbReference>
<feature type="compositionally biased region" description="Polar residues" evidence="1">
    <location>
        <begin position="397"/>
        <end position="412"/>
    </location>
</feature>
<feature type="compositionally biased region" description="Polar residues" evidence="1">
    <location>
        <begin position="330"/>
        <end position="360"/>
    </location>
</feature>
<accession>A0ABW0BXE6</accession>
<feature type="compositionally biased region" description="Polar residues" evidence="1">
    <location>
        <begin position="370"/>
        <end position="388"/>
    </location>
</feature>
<protein>
    <submittedName>
        <fullName evidence="2">DUF6600 domain-containing protein</fullName>
    </submittedName>
</protein>
<gene>
    <name evidence="2" type="ORF">ACFPIK_11990</name>
</gene>
<comment type="caution">
    <text evidence="2">The sequence shown here is derived from an EMBL/GenBank/DDBJ whole genome shotgun (WGS) entry which is preliminary data.</text>
</comment>
<dbReference type="Proteomes" id="UP001596163">
    <property type="component" value="Unassembled WGS sequence"/>
</dbReference>
<organism evidence="2 3">
    <name type="scientific">Algoriphagus aquatilis</name>
    <dbReference type="NCBI Taxonomy" id="490186"/>
    <lineage>
        <taxon>Bacteria</taxon>
        <taxon>Pseudomonadati</taxon>
        <taxon>Bacteroidota</taxon>
        <taxon>Cytophagia</taxon>
        <taxon>Cytophagales</taxon>
        <taxon>Cyclobacteriaceae</taxon>
        <taxon>Algoriphagus</taxon>
    </lineage>
</organism>
<feature type="region of interest" description="Disordered" evidence="1">
    <location>
        <begin position="248"/>
        <end position="470"/>
    </location>
</feature>
<dbReference type="Pfam" id="PF20245">
    <property type="entry name" value="DUF6600"/>
    <property type="match status" value="1"/>
</dbReference>
<feature type="compositionally biased region" description="Polar residues" evidence="1">
    <location>
        <begin position="432"/>
        <end position="445"/>
    </location>
</feature>
<reference evidence="3" key="1">
    <citation type="journal article" date="2019" name="Int. J. Syst. Evol. Microbiol.">
        <title>The Global Catalogue of Microorganisms (GCM) 10K type strain sequencing project: providing services to taxonomists for standard genome sequencing and annotation.</title>
        <authorList>
            <consortium name="The Broad Institute Genomics Platform"/>
            <consortium name="The Broad Institute Genome Sequencing Center for Infectious Disease"/>
            <person name="Wu L."/>
            <person name="Ma J."/>
        </authorList>
    </citation>
    <scope>NUCLEOTIDE SEQUENCE [LARGE SCALE GENOMIC DNA]</scope>
    <source>
        <strain evidence="3">CGMCC 1.7030</strain>
    </source>
</reference>
<evidence type="ECO:0000313" key="2">
    <source>
        <dbReference type="EMBL" id="MFC5192487.1"/>
    </source>
</evidence>
<feature type="compositionally biased region" description="Polar residues" evidence="1">
    <location>
        <begin position="275"/>
        <end position="310"/>
    </location>
</feature>
<sequence>MKTLLSKNQLGVLALFFGLLFGNLSHAKAESNYYRGVSFQVFYDALTPYGDWVKDARYGYIWLPAVYEEFHPYGTNGHWVMTEYGNTWVSDYDWGWATFHYGRWYFDDYYQSWAWIPGYDWAPAWVSWRSGGGYYGWAPLGPGVSINVRINIPTRHWVFIPYGRIHHRNVFNYYAPYAHHRTKIKIINRTTVINNTVVYNNHNYYAGPSHREVERVTRQVVPVYNIRSAEAPGRAAVGRNEVKMYRPEVEESRGRNAEARPSRVLESTEARSARASRTVNPSGAGESNQPSRSVNGQNGSSGRAASPSGTRGNGDIELRPAPSDTRNRGEMNQPSRSTQPSRQESIRTQPAPSRESQVRTQPAPVRENQVRTQPAPSRESQVRTQPQSAPRERVESRSSTPSRGSEVRQQPAPQVRTAPSRGSESRMEAPSRQGNQPQVRSSAPSRGNAPAGRTESTSPSRGNSRERSNN</sequence>
<name>A0ABW0BXE6_9BACT</name>
<proteinExistence type="predicted"/>
<feature type="compositionally biased region" description="Basic and acidic residues" evidence="1">
    <location>
        <begin position="248"/>
        <end position="272"/>
    </location>
</feature>
<evidence type="ECO:0000256" key="1">
    <source>
        <dbReference type="SAM" id="MobiDB-lite"/>
    </source>
</evidence>
<dbReference type="RefSeq" id="WP_377915543.1">
    <property type="nucleotide sequence ID" value="NZ_JBHSKS010000009.1"/>
</dbReference>
<keyword evidence="3" id="KW-1185">Reference proteome</keyword>